<keyword evidence="1" id="KW-0472">Membrane</keyword>
<dbReference type="EMBL" id="JACAZF010000018">
    <property type="protein sequence ID" value="KAF7288875.1"/>
    <property type="molecule type" value="Genomic_DNA"/>
</dbReference>
<dbReference type="OrthoDB" id="3206554at2759"/>
<feature type="transmembrane region" description="Helical" evidence="1">
    <location>
        <begin position="144"/>
        <end position="167"/>
    </location>
</feature>
<evidence type="ECO:0000256" key="1">
    <source>
        <dbReference type="SAM" id="Phobius"/>
    </source>
</evidence>
<sequence>MALAGNLTNSVIQLTPASAAFVRNRVDTLGPWVLGAFSDCILLGVVFSQVRTFFVTRAVGRTLFQRYCYWMVWVVLGLSIAKTVQEMAVVWVLHVHDYANPDVARTRVSSAWWQVTTPLMTGIIGFTVQSFFCLRFYLLLRNWLFVLPIASAMLLGITGISLAVFYIMNDDAILKVRWLSIHLVGVFVADLLITTGTLMALRKRARGLERTTVLINQLVRMVFESAIPPTVIAAVDLIMTQTLGGGPKLLWHLLLNFTLGKVYVISLLYTLNSINEYRQKHSDTSNQEIITADGHTILGMSGARRNNVELGHLSRSGLGSDRPGSESKIFIQTQVSTHVSPSSVQKRPIELHKPQLDNGRSSTLLEDEPAFVAKAY</sequence>
<proteinExistence type="predicted"/>
<dbReference type="RefSeq" id="XP_037213027.1">
    <property type="nucleotide sequence ID" value="XM_037370435.1"/>
</dbReference>
<evidence type="ECO:0000313" key="4">
    <source>
        <dbReference type="Proteomes" id="UP000636479"/>
    </source>
</evidence>
<dbReference type="Pfam" id="PF20152">
    <property type="entry name" value="DUF6534"/>
    <property type="match status" value="1"/>
</dbReference>
<evidence type="ECO:0000313" key="3">
    <source>
        <dbReference type="EMBL" id="KAF7288875.1"/>
    </source>
</evidence>
<keyword evidence="1" id="KW-1133">Transmembrane helix</keyword>
<feature type="transmembrane region" description="Helical" evidence="1">
    <location>
        <begin position="222"/>
        <end position="243"/>
    </location>
</feature>
<dbReference type="PANTHER" id="PTHR40465:SF1">
    <property type="entry name" value="DUF6534 DOMAIN-CONTAINING PROTEIN"/>
    <property type="match status" value="1"/>
</dbReference>
<dbReference type="PANTHER" id="PTHR40465">
    <property type="entry name" value="CHROMOSOME 1, WHOLE GENOME SHOTGUN SEQUENCE"/>
    <property type="match status" value="1"/>
</dbReference>
<reference evidence="3" key="1">
    <citation type="submission" date="2020-05" db="EMBL/GenBank/DDBJ databases">
        <title>Mycena genomes resolve the evolution of fungal bioluminescence.</title>
        <authorList>
            <person name="Tsai I.J."/>
        </authorList>
    </citation>
    <scope>NUCLEOTIDE SEQUENCE</scope>
    <source>
        <strain evidence="3">171206Taipei</strain>
    </source>
</reference>
<dbReference type="Proteomes" id="UP000636479">
    <property type="component" value="Unassembled WGS sequence"/>
</dbReference>
<feature type="transmembrane region" description="Helical" evidence="1">
    <location>
        <begin position="249"/>
        <end position="271"/>
    </location>
</feature>
<accession>A0A8H6RW48</accession>
<feature type="transmembrane region" description="Helical" evidence="1">
    <location>
        <begin position="67"/>
        <end position="91"/>
    </location>
</feature>
<dbReference type="InterPro" id="IPR045339">
    <property type="entry name" value="DUF6534"/>
</dbReference>
<feature type="transmembrane region" description="Helical" evidence="1">
    <location>
        <begin position="29"/>
        <end position="47"/>
    </location>
</feature>
<evidence type="ECO:0000259" key="2">
    <source>
        <dbReference type="Pfam" id="PF20152"/>
    </source>
</evidence>
<organism evidence="3 4">
    <name type="scientific">Mycena indigotica</name>
    <dbReference type="NCBI Taxonomy" id="2126181"/>
    <lineage>
        <taxon>Eukaryota</taxon>
        <taxon>Fungi</taxon>
        <taxon>Dikarya</taxon>
        <taxon>Basidiomycota</taxon>
        <taxon>Agaricomycotina</taxon>
        <taxon>Agaricomycetes</taxon>
        <taxon>Agaricomycetidae</taxon>
        <taxon>Agaricales</taxon>
        <taxon>Marasmiineae</taxon>
        <taxon>Mycenaceae</taxon>
        <taxon>Mycena</taxon>
    </lineage>
</organism>
<keyword evidence="4" id="KW-1185">Reference proteome</keyword>
<dbReference type="AlphaFoldDB" id="A0A8H6RW48"/>
<feature type="transmembrane region" description="Helical" evidence="1">
    <location>
        <begin position="111"/>
        <end position="132"/>
    </location>
</feature>
<feature type="transmembrane region" description="Helical" evidence="1">
    <location>
        <begin position="179"/>
        <end position="201"/>
    </location>
</feature>
<gene>
    <name evidence="3" type="ORF">MIND_01403300</name>
</gene>
<protein>
    <recommendedName>
        <fullName evidence="2">DUF6534 domain-containing protein</fullName>
    </recommendedName>
</protein>
<name>A0A8H6RW48_9AGAR</name>
<comment type="caution">
    <text evidence="3">The sequence shown here is derived from an EMBL/GenBank/DDBJ whole genome shotgun (WGS) entry which is preliminary data.</text>
</comment>
<keyword evidence="1" id="KW-0812">Transmembrane</keyword>
<feature type="domain" description="DUF6534" evidence="2">
    <location>
        <begin position="187"/>
        <end position="273"/>
    </location>
</feature>
<dbReference type="GeneID" id="59352951"/>